<sequence>MKATLYIISLVISTSCFGQDFKYFDFKSKFDWSQIETDKVTTNLLESNYDFLKGNPYPELEYILENMDKYHLFDINNDNINELIFNGWNGGEGEMVVIYKLIGEHYEENQNFFGRIVDIIQTEPNQTKLMIYDYACCGGYVDNIETFNYNSKKQQFEIVNSVAKIDLTTIPTDLIKPIKFEIRNTPYNLRYLPEIAAGPKDGEYDFNAIQGQNIAAIYKTGDTGTVYAESKDSTGRVWWFVVMDSKPDSGETLYYDGNNHIEDYKPIGWLSSRYVEIID</sequence>
<reference evidence="1" key="1">
    <citation type="submission" date="2023-07" db="EMBL/GenBank/DDBJ databases">
        <title>Two novel species in the genus Flavivirga.</title>
        <authorList>
            <person name="Kwon K."/>
        </authorList>
    </citation>
    <scope>NUCLEOTIDE SEQUENCE</scope>
    <source>
        <strain evidence="1">KCTC 52353</strain>
    </source>
</reference>
<dbReference type="PROSITE" id="PS51257">
    <property type="entry name" value="PROKAR_LIPOPROTEIN"/>
    <property type="match status" value="1"/>
</dbReference>
<comment type="caution">
    <text evidence="1">The sequence shown here is derived from an EMBL/GenBank/DDBJ whole genome shotgun (WGS) entry which is preliminary data.</text>
</comment>
<dbReference type="RefSeq" id="WP_303276137.1">
    <property type="nucleotide sequence ID" value="NZ_JAUOEK010000025.1"/>
</dbReference>
<accession>A0ABT8W5V4</accession>
<protein>
    <submittedName>
        <fullName evidence="1">Uncharacterized protein</fullName>
    </submittedName>
</protein>
<dbReference type="Proteomes" id="UP001176883">
    <property type="component" value="Unassembled WGS sequence"/>
</dbReference>
<evidence type="ECO:0000313" key="2">
    <source>
        <dbReference type="Proteomes" id="UP001176883"/>
    </source>
</evidence>
<evidence type="ECO:0000313" key="1">
    <source>
        <dbReference type="EMBL" id="MDO5968457.1"/>
    </source>
</evidence>
<organism evidence="1 2">
    <name type="scientific">Flavivirga aquimarina</name>
    <dbReference type="NCBI Taxonomy" id="2027862"/>
    <lineage>
        <taxon>Bacteria</taxon>
        <taxon>Pseudomonadati</taxon>
        <taxon>Bacteroidota</taxon>
        <taxon>Flavobacteriia</taxon>
        <taxon>Flavobacteriales</taxon>
        <taxon>Flavobacteriaceae</taxon>
        <taxon>Flavivirga</taxon>
    </lineage>
</organism>
<keyword evidence="2" id="KW-1185">Reference proteome</keyword>
<name>A0ABT8W5V4_9FLAO</name>
<dbReference type="EMBL" id="JAUOEK010000025">
    <property type="protein sequence ID" value="MDO5968457.1"/>
    <property type="molecule type" value="Genomic_DNA"/>
</dbReference>
<proteinExistence type="predicted"/>
<gene>
    <name evidence="1" type="ORF">Q4Q35_01425</name>
</gene>